<dbReference type="AlphaFoldDB" id="A0A4R1N8P1"/>
<evidence type="ECO:0000313" key="3">
    <source>
        <dbReference type="Proteomes" id="UP000295673"/>
    </source>
</evidence>
<evidence type="ECO:0000259" key="1">
    <source>
        <dbReference type="Pfam" id="PF17172"/>
    </source>
</evidence>
<dbReference type="Gene3D" id="3.40.30.10">
    <property type="entry name" value="Glutaredoxin"/>
    <property type="match status" value="1"/>
</dbReference>
<feature type="domain" description="Thioredoxin-like fold" evidence="1">
    <location>
        <begin position="17"/>
        <end position="112"/>
    </location>
</feature>
<dbReference type="PANTHER" id="PTHR12289:SF41">
    <property type="entry name" value="FAILED AXON CONNECTIONS-RELATED"/>
    <property type="match status" value="1"/>
</dbReference>
<dbReference type="Pfam" id="PF17172">
    <property type="entry name" value="GST_N_4"/>
    <property type="match status" value="1"/>
</dbReference>
<keyword evidence="2" id="KW-0808">Transferase</keyword>
<dbReference type="InterPro" id="IPR036249">
    <property type="entry name" value="Thioredoxin-like_sf"/>
</dbReference>
<proteinExistence type="predicted"/>
<dbReference type="PANTHER" id="PTHR12289">
    <property type="entry name" value="METAXIN RELATED"/>
    <property type="match status" value="1"/>
</dbReference>
<keyword evidence="3" id="KW-1185">Reference proteome</keyword>
<dbReference type="InterPro" id="IPR050931">
    <property type="entry name" value="Mito_Protein_Transport_Metaxin"/>
</dbReference>
<accession>A0A4R1N8P1</accession>
<dbReference type="SUPFAM" id="SSF52833">
    <property type="entry name" value="Thioredoxin-like"/>
    <property type="match status" value="1"/>
</dbReference>
<dbReference type="SFLD" id="SFLDG01200">
    <property type="entry name" value="SUF1.1"/>
    <property type="match status" value="1"/>
</dbReference>
<dbReference type="Proteomes" id="UP000295673">
    <property type="component" value="Unassembled WGS sequence"/>
</dbReference>
<dbReference type="EMBL" id="SMGR01000002">
    <property type="protein sequence ID" value="TCL01474.1"/>
    <property type="molecule type" value="Genomic_DNA"/>
</dbReference>
<dbReference type="CDD" id="cd03054">
    <property type="entry name" value="GST_N_Metaxin"/>
    <property type="match status" value="1"/>
</dbReference>
<dbReference type="InterPro" id="IPR026928">
    <property type="entry name" value="FAX/IsoI-like"/>
</dbReference>
<organism evidence="2 3">
    <name type="scientific">Shimia isoporae</name>
    <dbReference type="NCBI Taxonomy" id="647720"/>
    <lineage>
        <taxon>Bacteria</taxon>
        <taxon>Pseudomonadati</taxon>
        <taxon>Pseudomonadota</taxon>
        <taxon>Alphaproteobacteria</taxon>
        <taxon>Rhodobacterales</taxon>
        <taxon>Roseobacteraceae</taxon>
    </lineage>
</organism>
<dbReference type="InterPro" id="IPR040079">
    <property type="entry name" value="Glutathione_S-Trfase"/>
</dbReference>
<dbReference type="OrthoDB" id="7664269at2"/>
<evidence type="ECO:0000313" key="2">
    <source>
        <dbReference type="EMBL" id="TCL01474.1"/>
    </source>
</evidence>
<dbReference type="Gene3D" id="1.20.1050.10">
    <property type="match status" value="1"/>
</dbReference>
<name>A0A4R1N8P1_9RHOB</name>
<dbReference type="SFLD" id="SFLDS00019">
    <property type="entry name" value="Glutathione_Transferase_(cytos"/>
    <property type="match status" value="1"/>
</dbReference>
<dbReference type="Pfam" id="PF13410">
    <property type="entry name" value="GST_C_2"/>
    <property type="match status" value="1"/>
</dbReference>
<dbReference type="InterPro" id="IPR036282">
    <property type="entry name" value="Glutathione-S-Trfase_C_sf"/>
</dbReference>
<gene>
    <name evidence="2" type="ORF">BXY66_2789</name>
</gene>
<dbReference type="InterPro" id="IPR012336">
    <property type="entry name" value="Thioredoxin-like_fold"/>
</dbReference>
<reference evidence="2 3" key="1">
    <citation type="submission" date="2019-03" db="EMBL/GenBank/DDBJ databases">
        <title>Genomic Encyclopedia of Archaeal and Bacterial Type Strains, Phase II (KMG-II): from individual species to whole genera.</title>
        <authorList>
            <person name="Goeker M."/>
        </authorList>
    </citation>
    <scope>NUCLEOTIDE SEQUENCE [LARGE SCALE GENOMIC DNA]</scope>
    <source>
        <strain evidence="2 3">DSM 26433</strain>
    </source>
</reference>
<dbReference type="SUPFAM" id="SSF47616">
    <property type="entry name" value="GST C-terminal domain-like"/>
    <property type="match status" value="1"/>
</dbReference>
<dbReference type="RefSeq" id="WP_132860851.1">
    <property type="nucleotide sequence ID" value="NZ_SMGR01000002.1"/>
</dbReference>
<dbReference type="SFLD" id="SFLDG01180">
    <property type="entry name" value="SUF1"/>
    <property type="match status" value="1"/>
</dbReference>
<protein>
    <submittedName>
        <fullName evidence="2">Glutathione S-transferase</fullName>
    </submittedName>
</protein>
<sequence length="246" mass="26885">MHLIMFPGNAALPSHSPFCLKTICLLEMAGIKWQPEISVDVSVQPLGKLPVLRVGDRLIPDSSNIEDYLTAQGADFYAGLSDEQKGIAHALKSMVEHNLVLGLVHDRWLDERVWPIMREEFFAAVPAEAREMVAEEGRAPVRTGLTSQGIARFSPEDRHQRLGRDLATLETVLGDQTYLFGDLPSGADAAIAPVLDMILRLPARTELRAAVEDIPTFAPYVSRVRSAIYPGGKMTGCAMPKQALAG</sequence>
<dbReference type="GO" id="GO:0005737">
    <property type="term" value="C:cytoplasm"/>
    <property type="evidence" value="ECO:0007669"/>
    <property type="project" value="TreeGrafter"/>
</dbReference>
<dbReference type="GO" id="GO:0016740">
    <property type="term" value="F:transferase activity"/>
    <property type="evidence" value="ECO:0007669"/>
    <property type="project" value="UniProtKB-KW"/>
</dbReference>
<comment type="caution">
    <text evidence="2">The sequence shown here is derived from an EMBL/GenBank/DDBJ whole genome shotgun (WGS) entry which is preliminary data.</text>
</comment>